<evidence type="ECO:0000259" key="9">
    <source>
        <dbReference type="PROSITE" id="PS51263"/>
    </source>
</evidence>
<keyword evidence="5" id="KW-0009">Actin-binding</keyword>
<evidence type="ECO:0000256" key="4">
    <source>
        <dbReference type="ARBA" id="ARBA00015630"/>
    </source>
</evidence>
<comment type="subcellular location">
    <subcellularLocation>
        <location evidence="2">Nucleus matrix</location>
    </subcellularLocation>
</comment>
<dbReference type="InterPro" id="IPR002108">
    <property type="entry name" value="ADF-H"/>
</dbReference>
<dbReference type="Pfam" id="PF00160">
    <property type="entry name" value="Pro_isomerase"/>
    <property type="match status" value="1"/>
</dbReference>
<evidence type="ECO:0000313" key="10">
    <source>
        <dbReference type="EMBL" id="TPX77030.1"/>
    </source>
</evidence>
<feature type="domain" description="ADF-H" evidence="9">
    <location>
        <begin position="56"/>
        <end position="196"/>
    </location>
</feature>
<dbReference type="Pfam" id="PF00241">
    <property type="entry name" value="Cofilin_ADF"/>
    <property type="match status" value="1"/>
</dbReference>
<dbReference type="OrthoDB" id="408413at2759"/>
<dbReference type="InterPro" id="IPR029000">
    <property type="entry name" value="Cyclophilin-like_dom_sf"/>
</dbReference>
<dbReference type="SUPFAM" id="SSF50891">
    <property type="entry name" value="Cyclophilin-like"/>
    <property type="match status" value="1"/>
</dbReference>
<dbReference type="Proteomes" id="UP000320333">
    <property type="component" value="Unassembled WGS sequence"/>
</dbReference>
<evidence type="ECO:0000256" key="5">
    <source>
        <dbReference type="ARBA" id="ARBA00023203"/>
    </source>
</evidence>
<evidence type="ECO:0000259" key="8">
    <source>
        <dbReference type="PROSITE" id="PS50072"/>
    </source>
</evidence>
<dbReference type="PRINTS" id="PR00153">
    <property type="entry name" value="CSAPPISMRASE"/>
</dbReference>
<dbReference type="PANTHER" id="PTHR11913">
    <property type="entry name" value="COFILIN-RELATED"/>
    <property type="match status" value="1"/>
</dbReference>
<dbReference type="PROSITE" id="PS50072">
    <property type="entry name" value="CSA_PPIASE_2"/>
    <property type="match status" value="1"/>
</dbReference>
<dbReference type="PROSITE" id="PS51263">
    <property type="entry name" value="ADF_H"/>
    <property type="match status" value="1"/>
</dbReference>
<dbReference type="InterPro" id="IPR017904">
    <property type="entry name" value="ADF/Cofilin"/>
</dbReference>
<dbReference type="InterPro" id="IPR002130">
    <property type="entry name" value="Cyclophilin-type_PPIase_dom"/>
</dbReference>
<keyword evidence="11" id="KW-1185">Reference proteome</keyword>
<evidence type="ECO:0000313" key="11">
    <source>
        <dbReference type="Proteomes" id="UP000320333"/>
    </source>
</evidence>
<proteinExistence type="inferred from homology"/>
<dbReference type="InterPro" id="IPR029006">
    <property type="entry name" value="ADF-H/Gelsolin-like_dom_sf"/>
</dbReference>
<feature type="domain" description="PPIase cyclophilin-type" evidence="8">
    <location>
        <begin position="362"/>
        <end position="523"/>
    </location>
</feature>
<protein>
    <recommendedName>
        <fullName evidence="4">Cofilin</fullName>
    </recommendedName>
    <alternativeName>
        <fullName evidence="6">Actin-depolymerizing factor 1</fullName>
    </alternativeName>
</protein>
<sequence length="540" mass="59192">MGLLMVGADTSILPTSTPSQATPVHAVGGCTATSAMLDPPLHNSQNAFAVSSNGKSSGVGADDACVNLFEEMKLRRKYAFIVYKIDGDQIVVDLALTAEEAAALGSEASYEKFIAQMPEGEGRYGVFDFEYDTGADGIRNKLVFFLWAPDTAKIKSRMLYASSKQAIRLRLNGINTEIQCTDPAELSFESVFEKLAPSDAKPVHKAANSSNAVKYGHVFMSMQLDPSRGHLHRSSSLTPDRADSTWSPQPPQKLVQESSIQVEAVAPMEYLEKLDLIKQDMKSLVPKLFPGVAVQFYSSSGKLARVLSCAGFIEWIQREHGAEDLKGSDLGVEDDQVEAELLKLGQSAFDEFVAARKHTVVHLAFQINESDVGTMVFELYEDVAPQTVAHFVSFVNSSAVNPSDPGSTLGYKNGVVNRIIHEGWFQAGEFLDSRNTPIYGQLLADENFIVPHAHRGNISFVNKGPHSNYSHFMVTQRPMPYFDRKFVCFGRCLDGDDVLQAIDETETRFEKPCATIRISNASVFCEGVAPEVSAVLPTFF</sequence>
<comment type="similarity">
    <text evidence="3">Belongs to the actin-binding proteins ADF family.</text>
</comment>
<name>A0A507FMT5_9FUNG</name>
<dbReference type="SMART" id="SM00102">
    <property type="entry name" value="ADF"/>
    <property type="match status" value="1"/>
</dbReference>
<comment type="caution">
    <text evidence="10">The sequence shown here is derived from an EMBL/GenBank/DDBJ whole genome shotgun (WGS) entry which is preliminary data.</text>
</comment>
<dbReference type="EMBL" id="QEAP01000030">
    <property type="protein sequence ID" value="TPX77030.1"/>
    <property type="molecule type" value="Genomic_DNA"/>
</dbReference>
<feature type="region of interest" description="Disordered" evidence="7">
    <location>
        <begin position="229"/>
        <end position="251"/>
    </location>
</feature>
<gene>
    <name evidence="10" type="ORF">CcCBS67573_g01705</name>
</gene>
<evidence type="ECO:0000256" key="3">
    <source>
        <dbReference type="ARBA" id="ARBA00006844"/>
    </source>
</evidence>
<dbReference type="GO" id="GO:0016363">
    <property type="term" value="C:nuclear matrix"/>
    <property type="evidence" value="ECO:0007669"/>
    <property type="project" value="UniProtKB-SubCell"/>
</dbReference>
<evidence type="ECO:0000256" key="1">
    <source>
        <dbReference type="ARBA" id="ARBA00000971"/>
    </source>
</evidence>
<organism evidence="10 11">
    <name type="scientific">Chytriomyces confervae</name>
    <dbReference type="NCBI Taxonomy" id="246404"/>
    <lineage>
        <taxon>Eukaryota</taxon>
        <taxon>Fungi</taxon>
        <taxon>Fungi incertae sedis</taxon>
        <taxon>Chytridiomycota</taxon>
        <taxon>Chytridiomycota incertae sedis</taxon>
        <taxon>Chytridiomycetes</taxon>
        <taxon>Chytridiales</taxon>
        <taxon>Chytriomycetaceae</taxon>
        <taxon>Chytriomyces</taxon>
    </lineage>
</organism>
<reference evidence="10 11" key="1">
    <citation type="journal article" date="2019" name="Sci. Rep.">
        <title>Comparative genomics of chytrid fungi reveal insights into the obligate biotrophic and pathogenic lifestyle of Synchytrium endobioticum.</title>
        <authorList>
            <person name="van de Vossenberg B.T.L.H."/>
            <person name="Warris S."/>
            <person name="Nguyen H.D.T."/>
            <person name="van Gent-Pelzer M.P.E."/>
            <person name="Joly D.L."/>
            <person name="van de Geest H.C."/>
            <person name="Bonants P.J.M."/>
            <person name="Smith D.S."/>
            <person name="Levesque C.A."/>
            <person name="van der Lee T.A.J."/>
        </authorList>
    </citation>
    <scope>NUCLEOTIDE SEQUENCE [LARGE SCALE GENOMIC DNA]</scope>
    <source>
        <strain evidence="10 11">CBS 675.73</strain>
    </source>
</reference>
<accession>A0A507FMT5</accession>
<evidence type="ECO:0000256" key="6">
    <source>
        <dbReference type="ARBA" id="ARBA00032427"/>
    </source>
</evidence>
<evidence type="ECO:0000256" key="7">
    <source>
        <dbReference type="SAM" id="MobiDB-lite"/>
    </source>
</evidence>
<dbReference type="Gene3D" id="3.40.20.10">
    <property type="entry name" value="Severin"/>
    <property type="match status" value="1"/>
</dbReference>
<dbReference type="GO" id="GO:0015629">
    <property type="term" value="C:actin cytoskeleton"/>
    <property type="evidence" value="ECO:0007669"/>
    <property type="project" value="InterPro"/>
</dbReference>
<dbReference type="GO" id="GO:0030042">
    <property type="term" value="P:actin filament depolymerization"/>
    <property type="evidence" value="ECO:0007669"/>
    <property type="project" value="InterPro"/>
</dbReference>
<dbReference type="CDD" id="cd11286">
    <property type="entry name" value="ADF_cofilin_like"/>
    <property type="match status" value="1"/>
</dbReference>
<comment type="catalytic activity">
    <reaction evidence="1">
        <text>[protein]-peptidylproline (omega=180) = [protein]-peptidylproline (omega=0)</text>
        <dbReference type="Rhea" id="RHEA:16237"/>
        <dbReference type="Rhea" id="RHEA-COMP:10747"/>
        <dbReference type="Rhea" id="RHEA-COMP:10748"/>
        <dbReference type="ChEBI" id="CHEBI:83833"/>
        <dbReference type="ChEBI" id="CHEBI:83834"/>
        <dbReference type="EC" id="5.2.1.8"/>
    </reaction>
</comment>
<dbReference type="GO" id="GO:0003755">
    <property type="term" value="F:peptidyl-prolyl cis-trans isomerase activity"/>
    <property type="evidence" value="ECO:0007669"/>
    <property type="project" value="UniProtKB-EC"/>
</dbReference>
<dbReference type="STRING" id="246404.A0A507FMT5"/>
<dbReference type="AlphaFoldDB" id="A0A507FMT5"/>
<dbReference type="SUPFAM" id="SSF55753">
    <property type="entry name" value="Actin depolymerizing proteins"/>
    <property type="match status" value="1"/>
</dbReference>
<dbReference type="Gene3D" id="2.40.100.10">
    <property type="entry name" value="Cyclophilin-like"/>
    <property type="match status" value="1"/>
</dbReference>
<dbReference type="GO" id="GO:0003779">
    <property type="term" value="F:actin binding"/>
    <property type="evidence" value="ECO:0007669"/>
    <property type="project" value="UniProtKB-KW"/>
</dbReference>
<evidence type="ECO:0000256" key="2">
    <source>
        <dbReference type="ARBA" id="ARBA00004109"/>
    </source>
</evidence>